<gene>
    <name evidence="2" type="ORF">GPA_02980</name>
</gene>
<dbReference type="HOGENOM" id="CLU_026126_8_1_11"/>
<evidence type="ECO:0000313" key="2">
    <source>
        <dbReference type="EMBL" id="CBL03377.1"/>
    </source>
</evidence>
<dbReference type="KEGG" id="gpa:GPA_02980"/>
<sequence>MRKGTSMPYLEDHTLYYKKSCPYCQKVLRFMQDNKINLDMRDTLQPGNQNDLIHIGGKKQVPCLVIGNKPMYESDDIIAYLRGKAG</sequence>
<reference evidence="2 3" key="2">
    <citation type="submission" date="2010-03" db="EMBL/GenBank/DDBJ databases">
        <authorList>
            <person name="Pajon A."/>
        </authorList>
    </citation>
    <scope>NUCLEOTIDE SEQUENCE [LARGE SCALE GENOMIC DNA]</scope>
    <source>
        <strain evidence="3">7-10-1-b</strain>
    </source>
</reference>
<dbReference type="AlphaFoldDB" id="D6E6N0"/>
<accession>D6E6N0</accession>
<evidence type="ECO:0000259" key="1">
    <source>
        <dbReference type="PROSITE" id="PS50404"/>
    </source>
</evidence>
<keyword evidence="3" id="KW-1185">Reference proteome</keyword>
<feature type="domain" description="GST N-terminal" evidence="1">
    <location>
        <begin position="11"/>
        <end position="86"/>
    </location>
</feature>
<organism evidence="2 3">
    <name type="scientific">Gordonibacter pamelaeae 7-10-1-b</name>
    <dbReference type="NCBI Taxonomy" id="657308"/>
    <lineage>
        <taxon>Bacteria</taxon>
        <taxon>Bacillati</taxon>
        <taxon>Actinomycetota</taxon>
        <taxon>Coriobacteriia</taxon>
        <taxon>Eggerthellales</taxon>
        <taxon>Eggerthellaceae</taxon>
        <taxon>Gordonibacter</taxon>
    </lineage>
</organism>
<dbReference type="PATRIC" id="fig|657308.3.peg.2981"/>
<dbReference type="SUPFAM" id="SSF52833">
    <property type="entry name" value="Thioredoxin-like"/>
    <property type="match status" value="1"/>
</dbReference>
<dbReference type="EMBL" id="FP929047">
    <property type="protein sequence ID" value="CBL03377.1"/>
    <property type="molecule type" value="Genomic_DNA"/>
</dbReference>
<evidence type="ECO:0000313" key="3">
    <source>
        <dbReference type="Proteomes" id="UP000008805"/>
    </source>
</evidence>
<dbReference type="Gene3D" id="3.40.30.10">
    <property type="entry name" value="Glutaredoxin"/>
    <property type="match status" value="1"/>
</dbReference>
<dbReference type="CDD" id="cd00570">
    <property type="entry name" value="GST_N_family"/>
    <property type="match status" value="1"/>
</dbReference>
<dbReference type="InterPro" id="IPR004045">
    <property type="entry name" value="Glutathione_S-Trfase_N"/>
</dbReference>
<name>D6E6N0_9ACTN</name>
<dbReference type="PROSITE" id="PS51354">
    <property type="entry name" value="GLUTAREDOXIN_2"/>
    <property type="match status" value="1"/>
</dbReference>
<dbReference type="PROSITE" id="PS50404">
    <property type="entry name" value="GST_NTER"/>
    <property type="match status" value="1"/>
</dbReference>
<dbReference type="Pfam" id="PF13417">
    <property type="entry name" value="GST_N_3"/>
    <property type="match status" value="1"/>
</dbReference>
<dbReference type="Proteomes" id="UP000008805">
    <property type="component" value="Chromosome"/>
</dbReference>
<protein>
    <submittedName>
        <fullName evidence="2">Glutaredoxin and related proteins</fullName>
    </submittedName>
</protein>
<reference evidence="2 3" key="1">
    <citation type="submission" date="2010-03" db="EMBL/GenBank/DDBJ databases">
        <title>The genome sequence of Gordonibacter pamelaeae 7-10-1-bT.</title>
        <authorList>
            <consortium name="metaHIT consortium -- http://www.metahit.eu/"/>
            <person name="Pajon A."/>
            <person name="Turner K."/>
            <person name="Parkhill J."/>
            <person name="Timmis K."/>
            <person name="Oxley A."/>
            <person name="Wurdemann D."/>
        </authorList>
    </citation>
    <scope>NUCLEOTIDE SEQUENCE [LARGE SCALE GENOMIC DNA]</scope>
    <source>
        <strain evidence="3">7-10-1-b</strain>
    </source>
</reference>
<dbReference type="InterPro" id="IPR036249">
    <property type="entry name" value="Thioredoxin-like_sf"/>
</dbReference>
<proteinExistence type="predicted"/>